<evidence type="ECO:0000313" key="8">
    <source>
        <dbReference type="Proteomes" id="UP000001191"/>
    </source>
</evidence>
<dbReference type="KEGG" id="npu:Npun_R6555"/>
<reference evidence="7 8" key="2">
    <citation type="journal article" date="2013" name="Plant Physiol.">
        <title>A Nostoc punctiforme Sugar Transporter Necessary to Establish a Cyanobacterium-Plant Symbiosis.</title>
        <authorList>
            <person name="Ekman M."/>
            <person name="Picossi S."/>
            <person name="Campbell E.L."/>
            <person name="Meeks J.C."/>
            <person name="Flores E."/>
        </authorList>
    </citation>
    <scope>NUCLEOTIDE SEQUENCE [LARGE SCALE GENOMIC DNA]</scope>
    <source>
        <strain evidence="8">ATCC 29133 / PCC 73102</strain>
    </source>
</reference>
<protein>
    <submittedName>
        <fullName evidence="7">Transposase, IS605 OrfB family</fullName>
    </submittedName>
</protein>
<dbReference type="OrthoDB" id="443538at2"/>
<organism evidence="7 8">
    <name type="scientific">Nostoc punctiforme (strain ATCC 29133 / PCC 73102)</name>
    <dbReference type="NCBI Taxonomy" id="63737"/>
    <lineage>
        <taxon>Bacteria</taxon>
        <taxon>Bacillati</taxon>
        <taxon>Cyanobacteriota</taxon>
        <taxon>Cyanophyceae</taxon>
        <taxon>Nostocales</taxon>
        <taxon>Nostocaceae</taxon>
        <taxon>Nostoc</taxon>
    </lineage>
</organism>
<evidence type="ECO:0000313" key="7">
    <source>
        <dbReference type="EMBL" id="ACC84815.1"/>
    </source>
</evidence>
<evidence type="ECO:0000256" key="1">
    <source>
        <dbReference type="ARBA" id="ARBA00008761"/>
    </source>
</evidence>
<feature type="domain" description="Probable transposase IS891/IS1136/IS1341" evidence="5">
    <location>
        <begin position="167"/>
        <end position="291"/>
    </location>
</feature>
<gene>
    <name evidence="7" type="ordered locus">Npun_R6555</name>
</gene>
<evidence type="ECO:0000256" key="2">
    <source>
        <dbReference type="ARBA" id="ARBA00022578"/>
    </source>
</evidence>
<keyword evidence="4" id="KW-0233">DNA recombination</keyword>
<evidence type="ECO:0000259" key="6">
    <source>
        <dbReference type="Pfam" id="PF07282"/>
    </source>
</evidence>
<keyword evidence="2" id="KW-0815">Transposition</keyword>
<dbReference type="STRING" id="63737.Npun_R6555"/>
<dbReference type="AlphaFoldDB" id="B2IZH3"/>
<feature type="domain" description="Cas12f1-like TNB" evidence="6">
    <location>
        <begin position="302"/>
        <end position="369"/>
    </location>
</feature>
<dbReference type="eggNOG" id="COG0675">
    <property type="taxonomic scope" value="Bacteria"/>
</dbReference>
<accession>B2IZH3</accession>
<keyword evidence="3" id="KW-0238">DNA-binding</keyword>
<reference evidence="8" key="1">
    <citation type="submission" date="2008-04" db="EMBL/GenBank/DDBJ databases">
        <title>Complete sequence of chromosome of Nostoc punctiforme ATCC 29133.</title>
        <authorList>
            <consortium name="US DOE Joint Genome Institute"/>
            <person name="Copeland A."/>
            <person name="Lucas S."/>
            <person name="Lapidus A."/>
            <person name="Glavina del Rio T."/>
            <person name="Dalin E."/>
            <person name="Tice H."/>
            <person name="Pitluck S."/>
            <person name="Chain P."/>
            <person name="Malfatti S."/>
            <person name="Shin M."/>
            <person name="Vergez L."/>
            <person name="Schmutz J."/>
            <person name="Larimer F."/>
            <person name="Land M."/>
            <person name="Hauser L."/>
            <person name="Kyrpides N."/>
            <person name="Kim E."/>
            <person name="Meeks J.C."/>
            <person name="Elhai J."/>
            <person name="Campbell E.L."/>
            <person name="Thiel T."/>
            <person name="Longmire J."/>
            <person name="Potts M."/>
            <person name="Atlas R."/>
        </authorList>
    </citation>
    <scope>NUCLEOTIDE SEQUENCE [LARGE SCALE GENOMIC DNA]</scope>
    <source>
        <strain evidence="8">ATCC 29133 / PCC 73102</strain>
    </source>
</reference>
<name>B2IZH3_NOSP7</name>
<dbReference type="GO" id="GO:0032196">
    <property type="term" value="P:transposition"/>
    <property type="evidence" value="ECO:0007669"/>
    <property type="project" value="UniProtKB-KW"/>
</dbReference>
<dbReference type="RefSeq" id="WP_012412751.1">
    <property type="nucleotide sequence ID" value="NC_010628.1"/>
</dbReference>
<comment type="similarity">
    <text evidence="1">In the C-terminal section; belongs to the transposase 35 family.</text>
</comment>
<dbReference type="Pfam" id="PF07282">
    <property type="entry name" value="Cas12f1-like_TNB"/>
    <property type="match status" value="1"/>
</dbReference>
<dbReference type="GO" id="GO:0003677">
    <property type="term" value="F:DNA binding"/>
    <property type="evidence" value="ECO:0007669"/>
    <property type="project" value="UniProtKB-KW"/>
</dbReference>
<proteinExistence type="inferred from homology"/>
<dbReference type="InterPro" id="IPR010095">
    <property type="entry name" value="Cas12f1-like_TNB"/>
</dbReference>
<dbReference type="InterPro" id="IPR001959">
    <property type="entry name" value="Transposase"/>
</dbReference>
<dbReference type="EnsemblBacteria" id="ACC84815">
    <property type="protein sequence ID" value="ACC84815"/>
    <property type="gene ID" value="Npun_R6555"/>
</dbReference>
<evidence type="ECO:0000256" key="3">
    <source>
        <dbReference type="ARBA" id="ARBA00023125"/>
    </source>
</evidence>
<dbReference type="HOGENOM" id="CLU_032903_0_0_3"/>
<dbReference type="Proteomes" id="UP000001191">
    <property type="component" value="Chromosome"/>
</dbReference>
<dbReference type="EMBL" id="CP001037">
    <property type="protein sequence ID" value="ACC84815.1"/>
    <property type="molecule type" value="Genomic_DNA"/>
</dbReference>
<evidence type="ECO:0000256" key="4">
    <source>
        <dbReference type="ARBA" id="ARBA00023172"/>
    </source>
</evidence>
<sequence length="391" mass="45555">MKTLKFKLYQHKRNRYLKRMINASGVIYNHAIALHKRYYRMWGKHLNCAKLQSHIAKLRKKNQFWQSVGSQAVQDICQRIEKAYQLFFKHYNKGVRPPAFKKVKKYKSFTLKQAGYKFLAGNRVKIGNRVYQFWKSRQIEGTIKTLTIKRTPLGELFIVVFVDEDSKPEAKFTTSKIAGFDFGLKTFLTCSDGTCLEKSLLLGEPQDRVFRKIESPQFFKQSLNAIKKANRHHSRKVKGSSNRERARKNLVRKHEDISNRRRDWFWKLAHELTSKFDVLCFETLNLKGMHRLLGRKVSDLAFGEFLQILEWVAKKKNKLVVFIDQWYPSSKTCSHCGYVLEKLDLNTREWRCPSCQSVNGRDENASRNICAVGASTVGLGDVRQSMTAIAV</sequence>
<dbReference type="GO" id="GO:0006310">
    <property type="term" value="P:DNA recombination"/>
    <property type="evidence" value="ECO:0007669"/>
    <property type="project" value="UniProtKB-KW"/>
</dbReference>
<evidence type="ECO:0000259" key="5">
    <source>
        <dbReference type="Pfam" id="PF01385"/>
    </source>
</evidence>
<keyword evidence="8" id="KW-1185">Reference proteome</keyword>
<dbReference type="Pfam" id="PF01385">
    <property type="entry name" value="OrfB_IS605"/>
    <property type="match status" value="1"/>
</dbReference>
<dbReference type="NCBIfam" id="NF040570">
    <property type="entry name" value="guided_TnpB"/>
    <property type="match status" value="1"/>
</dbReference>
<dbReference type="PhylomeDB" id="B2IZH3"/>